<reference evidence="4" key="1">
    <citation type="journal article" date="2020" name="Appl. Environ. Microbiol.">
        <title>Diazotrophic Anaeromyxobacter Isolates from Soils.</title>
        <authorList>
            <person name="Masuda Y."/>
            <person name="Yamanaka H."/>
            <person name="Xu Z.X."/>
            <person name="Shiratori Y."/>
            <person name="Aono T."/>
            <person name="Amachi S."/>
            <person name="Senoo K."/>
            <person name="Itoh H."/>
        </authorList>
    </citation>
    <scope>NUCLEOTIDE SEQUENCE [LARGE SCALE GENOMIC DNA]</scope>
    <source>
        <strain evidence="4">R267</strain>
    </source>
</reference>
<name>A0A7I9VLQ4_9BACT</name>
<evidence type="ECO:0000256" key="2">
    <source>
        <dbReference type="SAM" id="SignalP"/>
    </source>
</evidence>
<comment type="caution">
    <text evidence="3">The sequence shown here is derived from an EMBL/GenBank/DDBJ whole genome shotgun (WGS) entry which is preliminary data.</text>
</comment>
<dbReference type="PROSITE" id="PS51257">
    <property type="entry name" value="PROKAR_LIPOPROTEIN"/>
    <property type="match status" value="1"/>
</dbReference>
<dbReference type="SUPFAM" id="SSF63829">
    <property type="entry name" value="Calcium-dependent phosphotriesterase"/>
    <property type="match status" value="1"/>
</dbReference>
<gene>
    <name evidence="3" type="ORF">AMYX_20840</name>
</gene>
<organism evidence="3 4">
    <name type="scientific">Anaeromyxobacter diazotrophicus</name>
    <dbReference type="NCBI Taxonomy" id="2590199"/>
    <lineage>
        <taxon>Bacteria</taxon>
        <taxon>Pseudomonadati</taxon>
        <taxon>Myxococcota</taxon>
        <taxon>Myxococcia</taxon>
        <taxon>Myxococcales</taxon>
        <taxon>Cystobacterineae</taxon>
        <taxon>Anaeromyxobacteraceae</taxon>
        <taxon>Anaeromyxobacter</taxon>
    </lineage>
</organism>
<proteinExistence type="predicted"/>
<accession>A0A7I9VLQ4</accession>
<feature type="region of interest" description="Disordered" evidence="1">
    <location>
        <begin position="30"/>
        <end position="53"/>
    </location>
</feature>
<evidence type="ECO:0000313" key="3">
    <source>
        <dbReference type="EMBL" id="GEJ57343.1"/>
    </source>
</evidence>
<keyword evidence="2" id="KW-0732">Signal</keyword>
<sequence length="417" mass="38850">MSPRRGGGARAALLGLALAGACARSGSPAAGASAADAGSGDGGKGPGAPAELGPGGDTVWLATLAGPYADLAQTVAADPGGGTVVAAAQGTASGSDALTVLRLGPDGAVAERRTFGPAACSLAASVLGVAPDGTAFLLAATACSATVPGLGTGALMPSGTLLALAPGGGAGAAVPVAGGPARGGATDAQGRLAVLTGAAAGVAVLAADGVPAWQVAVPGALALAALPGGGVVVGAAPAGASPALVALDAAGAERWRRELPAGFDLRHLAALTDGAAAATGVLSGAATFGAGQGGAAGERRQVVLAVEPDGTPRTLAELADASANDPVVQVAALPHGRAVLFGFPGCDRLRGLTPQLEPVWARTLDAGCGAAALGAALTPAGQLVVVGAFRGQADFGGGHGAAAQGALQDGFVLGLAP</sequence>
<keyword evidence="4" id="KW-1185">Reference proteome</keyword>
<feature type="chain" id="PRO_5029718770" description="Lipoprotein" evidence="2">
    <location>
        <begin position="24"/>
        <end position="417"/>
    </location>
</feature>
<dbReference type="EMBL" id="BJTG01000004">
    <property type="protein sequence ID" value="GEJ57343.1"/>
    <property type="molecule type" value="Genomic_DNA"/>
</dbReference>
<dbReference type="Proteomes" id="UP000503640">
    <property type="component" value="Unassembled WGS sequence"/>
</dbReference>
<evidence type="ECO:0000256" key="1">
    <source>
        <dbReference type="SAM" id="MobiDB-lite"/>
    </source>
</evidence>
<evidence type="ECO:0000313" key="4">
    <source>
        <dbReference type="Proteomes" id="UP000503640"/>
    </source>
</evidence>
<evidence type="ECO:0008006" key="5">
    <source>
        <dbReference type="Google" id="ProtNLM"/>
    </source>
</evidence>
<feature type="signal peptide" evidence="2">
    <location>
        <begin position="1"/>
        <end position="23"/>
    </location>
</feature>
<dbReference type="RefSeq" id="WP_176064801.1">
    <property type="nucleotide sequence ID" value="NZ_BJTG01000004.1"/>
</dbReference>
<protein>
    <recommendedName>
        <fullName evidence="5">Lipoprotein</fullName>
    </recommendedName>
</protein>
<dbReference type="AlphaFoldDB" id="A0A7I9VLQ4"/>